<proteinExistence type="predicted"/>
<organism evidence="2">
    <name type="scientific">Mycobacterium riyadhense</name>
    <dbReference type="NCBI Taxonomy" id="486698"/>
    <lineage>
        <taxon>Bacteria</taxon>
        <taxon>Bacillati</taxon>
        <taxon>Actinomycetota</taxon>
        <taxon>Actinomycetes</taxon>
        <taxon>Mycobacteriales</taxon>
        <taxon>Mycobacteriaceae</taxon>
        <taxon>Mycobacterium</taxon>
    </lineage>
</organism>
<dbReference type="RefSeq" id="WP_139828827.1">
    <property type="nucleotide sequence ID" value="NZ_CAJMWJ010000004.1"/>
</dbReference>
<protein>
    <submittedName>
        <fullName evidence="2">Uncharacterized protein</fullName>
    </submittedName>
</protein>
<dbReference type="GeneID" id="93497760"/>
<evidence type="ECO:0000256" key="1">
    <source>
        <dbReference type="SAM" id="MobiDB-lite"/>
    </source>
</evidence>
<feature type="region of interest" description="Disordered" evidence="1">
    <location>
        <begin position="1"/>
        <end position="38"/>
    </location>
</feature>
<sequence>MRTIQRDGPRRRGGCGCGSHGSVEDTAEARRRALEEHQRDLEQELADVAEQLRDLSTDQPAASE</sequence>
<reference evidence="2" key="1">
    <citation type="submission" date="2019-05" db="EMBL/GenBank/DDBJ databases">
        <authorList>
            <person name="Naeem R."/>
            <person name="Antony C."/>
            <person name="Guan Q."/>
        </authorList>
    </citation>
    <scope>NUCLEOTIDE SEQUENCE</scope>
    <source>
        <strain evidence="2">2</strain>
    </source>
</reference>
<name>A0A653F4C2_9MYCO</name>
<dbReference type="EMBL" id="LR589202">
    <property type="protein sequence ID" value="VTP04490.1"/>
    <property type="molecule type" value="Genomic_DNA"/>
</dbReference>
<feature type="compositionally biased region" description="Basic and acidic residues" evidence="1">
    <location>
        <begin position="1"/>
        <end position="10"/>
    </location>
</feature>
<dbReference type="AlphaFoldDB" id="A0A653F4C2"/>
<feature type="compositionally biased region" description="Basic and acidic residues" evidence="1">
    <location>
        <begin position="27"/>
        <end position="38"/>
    </location>
</feature>
<accession>A0A653F4C2</accession>
<evidence type="ECO:0000313" key="2">
    <source>
        <dbReference type="EMBL" id="VTP04490.1"/>
    </source>
</evidence>
<gene>
    <name evidence="2" type="ORF">BIN_B_05560</name>
</gene>